<keyword evidence="2" id="KW-0472">Membrane</keyword>
<dbReference type="EMBL" id="JARIHO010000011">
    <property type="protein sequence ID" value="KAJ7353550.1"/>
    <property type="molecule type" value="Genomic_DNA"/>
</dbReference>
<feature type="transmembrane region" description="Helical" evidence="2">
    <location>
        <begin position="120"/>
        <end position="138"/>
    </location>
</feature>
<feature type="compositionally biased region" description="Basic residues" evidence="1">
    <location>
        <begin position="29"/>
        <end position="38"/>
    </location>
</feature>
<evidence type="ECO:0000256" key="2">
    <source>
        <dbReference type="SAM" id="Phobius"/>
    </source>
</evidence>
<keyword evidence="2" id="KW-0812">Transmembrane</keyword>
<protein>
    <submittedName>
        <fullName evidence="3">Uncharacterized protein</fullName>
    </submittedName>
</protein>
<evidence type="ECO:0000256" key="1">
    <source>
        <dbReference type="SAM" id="MobiDB-lite"/>
    </source>
</evidence>
<dbReference type="AlphaFoldDB" id="A0AAD7EWW9"/>
<keyword evidence="4" id="KW-1185">Reference proteome</keyword>
<evidence type="ECO:0000313" key="4">
    <source>
        <dbReference type="Proteomes" id="UP001218218"/>
    </source>
</evidence>
<proteinExistence type="predicted"/>
<organism evidence="3 4">
    <name type="scientific">Mycena albidolilacea</name>
    <dbReference type="NCBI Taxonomy" id="1033008"/>
    <lineage>
        <taxon>Eukaryota</taxon>
        <taxon>Fungi</taxon>
        <taxon>Dikarya</taxon>
        <taxon>Basidiomycota</taxon>
        <taxon>Agaricomycotina</taxon>
        <taxon>Agaricomycetes</taxon>
        <taxon>Agaricomycetidae</taxon>
        <taxon>Agaricales</taxon>
        <taxon>Marasmiineae</taxon>
        <taxon>Mycenaceae</taxon>
        <taxon>Mycena</taxon>
    </lineage>
</organism>
<keyword evidence="2" id="KW-1133">Transmembrane helix</keyword>
<comment type="caution">
    <text evidence="3">The sequence shown here is derived from an EMBL/GenBank/DDBJ whole genome shotgun (WGS) entry which is preliminary data.</text>
</comment>
<name>A0AAD7EWW9_9AGAR</name>
<dbReference type="Proteomes" id="UP001218218">
    <property type="component" value="Unassembled WGS sequence"/>
</dbReference>
<reference evidence="3" key="1">
    <citation type="submission" date="2023-03" db="EMBL/GenBank/DDBJ databases">
        <title>Massive genome expansion in bonnet fungi (Mycena s.s.) driven by repeated elements and novel gene families across ecological guilds.</title>
        <authorList>
            <consortium name="Lawrence Berkeley National Laboratory"/>
            <person name="Harder C.B."/>
            <person name="Miyauchi S."/>
            <person name="Viragh M."/>
            <person name="Kuo A."/>
            <person name="Thoen E."/>
            <person name="Andreopoulos B."/>
            <person name="Lu D."/>
            <person name="Skrede I."/>
            <person name="Drula E."/>
            <person name="Henrissat B."/>
            <person name="Morin E."/>
            <person name="Kohler A."/>
            <person name="Barry K."/>
            <person name="LaButti K."/>
            <person name="Morin E."/>
            <person name="Salamov A."/>
            <person name="Lipzen A."/>
            <person name="Mereny Z."/>
            <person name="Hegedus B."/>
            <person name="Baldrian P."/>
            <person name="Stursova M."/>
            <person name="Weitz H."/>
            <person name="Taylor A."/>
            <person name="Grigoriev I.V."/>
            <person name="Nagy L.G."/>
            <person name="Martin F."/>
            <person name="Kauserud H."/>
        </authorList>
    </citation>
    <scope>NUCLEOTIDE SEQUENCE</scope>
    <source>
        <strain evidence="3">CBHHK002</strain>
    </source>
</reference>
<feature type="region of interest" description="Disordered" evidence="1">
    <location>
        <begin position="1"/>
        <end position="73"/>
    </location>
</feature>
<evidence type="ECO:0000313" key="3">
    <source>
        <dbReference type="EMBL" id="KAJ7353550.1"/>
    </source>
</evidence>
<sequence>MAKARSQKPLLLPGIAPHLFPANTTTKHQTSRPRHRRAFNPNRMPPPPPEMISSESDETSLQPASTPASPMSSGSVYSQLSWQAAGLGDLSLQIRDGFRRLEEILVLQGQRAQQAQRAQVIALTGIGIAGVMILFNYLRK</sequence>
<accession>A0AAD7EWW9</accession>
<feature type="compositionally biased region" description="Polar residues" evidence="1">
    <location>
        <begin position="59"/>
        <end position="73"/>
    </location>
</feature>
<gene>
    <name evidence="3" type="ORF">DFH08DRAFT_956606</name>
</gene>